<gene>
    <name evidence="2" type="ORF">JMJ35_009868</name>
</gene>
<organism evidence="2 3">
    <name type="scientific">Cladonia borealis</name>
    <dbReference type="NCBI Taxonomy" id="184061"/>
    <lineage>
        <taxon>Eukaryota</taxon>
        <taxon>Fungi</taxon>
        <taxon>Dikarya</taxon>
        <taxon>Ascomycota</taxon>
        <taxon>Pezizomycotina</taxon>
        <taxon>Lecanoromycetes</taxon>
        <taxon>OSLEUM clade</taxon>
        <taxon>Lecanoromycetidae</taxon>
        <taxon>Lecanorales</taxon>
        <taxon>Lecanorineae</taxon>
        <taxon>Cladoniaceae</taxon>
        <taxon>Cladonia</taxon>
    </lineage>
</organism>
<name>A0AA39QU58_9LECA</name>
<feature type="compositionally biased region" description="Basic and acidic residues" evidence="1">
    <location>
        <begin position="87"/>
        <end position="97"/>
    </location>
</feature>
<feature type="compositionally biased region" description="Low complexity" evidence="1">
    <location>
        <begin position="299"/>
        <end position="334"/>
    </location>
</feature>
<keyword evidence="3" id="KW-1185">Reference proteome</keyword>
<protein>
    <submittedName>
        <fullName evidence="2">Uncharacterized protein</fullName>
    </submittedName>
</protein>
<accession>A0AA39QU58</accession>
<feature type="compositionally biased region" description="Polar residues" evidence="1">
    <location>
        <begin position="177"/>
        <end position="192"/>
    </location>
</feature>
<evidence type="ECO:0000256" key="1">
    <source>
        <dbReference type="SAM" id="MobiDB-lite"/>
    </source>
</evidence>
<feature type="region of interest" description="Disordered" evidence="1">
    <location>
        <begin position="174"/>
        <end position="196"/>
    </location>
</feature>
<dbReference type="Proteomes" id="UP001166286">
    <property type="component" value="Unassembled WGS sequence"/>
</dbReference>
<comment type="caution">
    <text evidence="2">The sequence shown here is derived from an EMBL/GenBank/DDBJ whole genome shotgun (WGS) entry which is preliminary data.</text>
</comment>
<feature type="region of interest" description="Disordered" evidence="1">
    <location>
        <begin position="87"/>
        <end position="110"/>
    </location>
</feature>
<dbReference type="AlphaFoldDB" id="A0AA39QU58"/>
<proteinExistence type="predicted"/>
<dbReference type="EMBL" id="JAFEKC020000022">
    <property type="protein sequence ID" value="KAK0507979.1"/>
    <property type="molecule type" value="Genomic_DNA"/>
</dbReference>
<reference evidence="2" key="1">
    <citation type="submission" date="2023-03" db="EMBL/GenBank/DDBJ databases">
        <title>Complete genome of Cladonia borealis.</title>
        <authorList>
            <person name="Park H."/>
        </authorList>
    </citation>
    <scope>NUCLEOTIDE SEQUENCE</scope>
    <source>
        <strain evidence="2">ANT050790</strain>
    </source>
</reference>
<feature type="region of interest" description="Disordered" evidence="1">
    <location>
        <begin position="294"/>
        <end position="334"/>
    </location>
</feature>
<evidence type="ECO:0000313" key="2">
    <source>
        <dbReference type="EMBL" id="KAK0507979.1"/>
    </source>
</evidence>
<evidence type="ECO:0000313" key="3">
    <source>
        <dbReference type="Proteomes" id="UP001166286"/>
    </source>
</evidence>
<sequence>MGDMQSPQHPLEVLPAMLNLVLLETSKILRDPNCHNLRQAGFTRGRITKMVDSANQRFHEALDEIEVEILQAKAVMERDLRNIRKKRAERDRARDRANGIPSPGALAREADEKAQQANASAFEDTAQIQVPGEGEETLMDEHGVAKTDEDKVIGTSQGMPQDSENSAGLAITMPAGTATNGQDQAKNENQQAGDEMNASDAMMDTSDAANVEFFESMFNDDLVSADDTMNFGDFGFPIDTNTNQTLNNDSTLQNSALPNVDLNNLTSTSNEDINSLLPGLENYVTGSDFSNINLPATSSTQPDTNQATTTTTTTNAAGSAPPAPDATGATTNIADNSTLDDSFFDFNFDMNNNGGDDMGNGTLDDFDSFDWN</sequence>